<comment type="caution">
    <text evidence="1">The sequence shown here is derived from an EMBL/GenBank/DDBJ whole genome shotgun (WGS) entry which is preliminary data.</text>
</comment>
<keyword evidence="2" id="KW-1185">Reference proteome</keyword>
<accession>A0A5A7N4R2</accession>
<dbReference type="SUPFAM" id="SSF69118">
    <property type="entry name" value="AhpD-like"/>
    <property type="match status" value="1"/>
</dbReference>
<dbReference type="AlphaFoldDB" id="A0A5A7N4R2"/>
<dbReference type="Proteomes" id="UP000324996">
    <property type="component" value="Unassembled WGS sequence"/>
</dbReference>
<sequence>MPWIKTIAPVDASGDLVSIYESVADHGRVDGILIAQSLKPETIKGHVALYQAIFDERTSHLPLWMLQMVGVYTSLVNGCPYCIEQSFGDLCLALHDDCQARDIRAALEAGLPQTALEGKALAAAHYAEKLARSPRAMKRSDVEALRDAGFEDAEILEINQAVAYFSYANRTILGLGLSDDDLSPTPLPQSAAAGLRDAPV</sequence>
<dbReference type="RefSeq" id="WP_042083463.1">
    <property type="nucleotide sequence ID" value="NZ_BKCN01000001.1"/>
</dbReference>
<dbReference type="PANTHER" id="PTHR35446">
    <property type="entry name" value="SI:CH211-175M2.5"/>
    <property type="match status" value="1"/>
</dbReference>
<proteinExistence type="predicted"/>
<dbReference type="InterPro" id="IPR029032">
    <property type="entry name" value="AhpD-like"/>
</dbReference>
<reference evidence="1 2" key="1">
    <citation type="submission" date="2019-09" db="EMBL/GenBank/DDBJ databases">
        <title>NBRP : Genome information of microbial organism related human and environment.</title>
        <authorList>
            <person name="Hattori M."/>
            <person name="Oshima K."/>
            <person name="Inaba H."/>
            <person name="Suda W."/>
            <person name="Sakamoto M."/>
            <person name="Iino T."/>
            <person name="Kitahara M."/>
            <person name="Oshida Y."/>
            <person name="Iida T."/>
            <person name="Kudo T."/>
            <person name="Itoh T."/>
            <person name="Ohkuma M."/>
        </authorList>
    </citation>
    <scope>NUCLEOTIDE SEQUENCE [LARGE SCALE GENOMIC DNA]</scope>
    <source>
        <strain evidence="1 2">Q-1</strain>
    </source>
</reference>
<protein>
    <recommendedName>
        <fullName evidence="3">Alkyl hydroperoxide reductase AhpD</fullName>
    </recommendedName>
</protein>
<dbReference type="PANTHER" id="PTHR35446:SF2">
    <property type="entry name" value="CARBOXYMUCONOLACTONE DECARBOXYLASE-LIKE DOMAIN-CONTAINING PROTEIN"/>
    <property type="match status" value="1"/>
</dbReference>
<evidence type="ECO:0008006" key="3">
    <source>
        <dbReference type="Google" id="ProtNLM"/>
    </source>
</evidence>
<evidence type="ECO:0000313" key="2">
    <source>
        <dbReference type="Proteomes" id="UP000324996"/>
    </source>
</evidence>
<gene>
    <name evidence="1" type="ORF">JCM17846_04260</name>
</gene>
<evidence type="ECO:0000313" key="1">
    <source>
        <dbReference type="EMBL" id="GER02744.1"/>
    </source>
</evidence>
<name>A0A5A7N4R2_9PROT</name>
<dbReference type="Gene3D" id="1.20.1290.10">
    <property type="entry name" value="AhpD-like"/>
    <property type="match status" value="1"/>
</dbReference>
<dbReference type="EMBL" id="BKCN01000001">
    <property type="protein sequence ID" value="GER02744.1"/>
    <property type="molecule type" value="Genomic_DNA"/>
</dbReference>
<dbReference type="NCBIfam" id="TIGR01926">
    <property type="entry name" value="peroxid_rel"/>
    <property type="match status" value="1"/>
</dbReference>
<dbReference type="InterPro" id="IPR010195">
    <property type="entry name" value="Uncharacterised_peroxidase-rel"/>
</dbReference>
<organism evidence="1 2">
    <name type="scientific">Iodidimonas nitroreducens</name>
    <dbReference type="NCBI Taxonomy" id="1236968"/>
    <lineage>
        <taxon>Bacteria</taxon>
        <taxon>Pseudomonadati</taxon>
        <taxon>Pseudomonadota</taxon>
        <taxon>Alphaproteobacteria</taxon>
        <taxon>Iodidimonadales</taxon>
        <taxon>Iodidimonadaceae</taxon>
        <taxon>Iodidimonas</taxon>
    </lineage>
</organism>